<reference evidence="5 6" key="1">
    <citation type="submission" date="2012-06" db="EMBL/GenBank/DDBJ databases">
        <title>Complete genome of Terriglobus roseus DSM 18391.</title>
        <authorList>
            <consortium name="US DOE Joint Genome Institute (JGI-PGF)"/>
            <person name="Lucas S."/>
            <person name="Copeland A."/>
            <person name="Lapidus A."/>
            <person name="Glavina del Rio T."/>
            <person name="Dalin E."/>
            <person name="Tice H."/>
            <person name="Bruce D."/>
            <person name="Goodwin L."/>
            <person name="Pitluck S."/>
            <person name="Peters L."/>
            <person name="Mikhailova N."/>
            <person name="Munk A.C.C."/>
            <person name="Kyrpides N."/>
            <person name="Mavromatis K."/>
            <person name="Ivanova N."/>
            <person name="Brettin T."/>
            <person name="Detter J.C."/>
            <person name="Han C."/>
            <person name="Larimer F."/>
            <person name="Land M."/>
            <person name="Hauser L."/>
            <person name="Markowitz V."/>
            <person name="Cheng J.-F."/>
            <person name="Hugenholtz P."/>
            <person name="Woyke T."/>
            <person name="Wu D."/>
            <person name="Brambilla E."/>
            <person name="Klenk H.-P."/>
            <person name="Eisen J.A."/>
        </authorList>
    </citation>
    <scope>NUCLEOTIDE SEQUENCE [LARGE SCALE GENOMIC DNA]</scope>
    <source>
        <strain evidence="6">DSM 18391 / NRRL B-41598 / KBS 63</strain>
    </source>
</reference>
<dbReference type="RefSeq" id="WP_014785141.1">
    <property type="nucleotide sequence ID" value="NC_018014.1"/>
</dbReference>
<protein>
    <submittedName>
        <fullName evidence="5">Nucleotide sugar dehydrogenase</fullName>
    </submittedName>
</protein>
<gene>
    <name evidence="5" type="ordered locus">Terro_1262</name>
</gene>
<dbReference type="AlphaFoldDB" id="I3ZEA4"/>
<evidence type="ECO:0000256" key="3">
    <source>
        <dbReference type="PIRNR" id="PIRNR000124"/>
    </source>
</evidence>
<dbReference type="InterPro" id="IPR014026">
    <property type="entry name" value="UDP-Glc/GDP-Man_DH_dimer"/>
</dbReference>
<comment type="similarity">
    <text evidence="3">Belongs to the UDP-glucose/GDP-mannose dehydrogenase family.</text>
</comment>
<dbReference type="Gene3D" id="3.40.50.720">
    <property type="entry name" value="NAD(P)-binding Rossmann-like Domain"/>
    <property type="match status" value="2"/>
</dbReference>
<evidence type="ECO:0000256" key="2">
    <source>
        <dbReference type="ARBA" id="ARBA00023027"/>
    </source>
</evidence>
<dbReference type="GO" id="GO:0016616">
    <property type="term" value="F:oxidoreductase activity, acting on the CH-OH group of donors, NAD or NADP as acceptor"/>
    <property type="evidence" value="ECO:0007669"/>
    <property type="project" value="InterPro"/>
</dbReference>
<keyword evidence="6" id="KW-1185">Reference proteome</keyword>
<dbReference type="Pfam" id="PF03721">
    <property type="entry name" value="UDPG_MGDP_dh_N"/>
    <property type="match status" value="1"/>
</dbReference>
<dbReference type="PANTHER" id="PTHR43491:SF1">
    <property type="entry name" value="UDP-N-ACETYL-D-MANNOSAMINE DEHYDROGENASE"/>
    <property type="match status" value="1"/>
</dbReference>
<dbReference type="OrthoDB" id="9803238at2"/>
<dbReference type="KEGG" id="trs:Terro_1262"/>
<accession>I3ZEA4</accession>
<dbReference type="InterPro" id="IPR036291">
    <property type="entry name" value="NAD(P)-bd_dom_sf"/>
</dbReference>
<dbReference type="NCBIfam" id="TIGR03026">
    <property type="entry name" value="NDP-sugDHase"/>
    <property type="match status" value="1"/>
</dbReference>
<organism evidence="5 6">
    <name type="scientific">Terriglobus roseus (strain DSM 18391 / NRRL B-41598 / KBS 63)</name>
    <dbReference type="NCBI Taxonomy" id="926566"/>
    <lineage>
        <taxon>Bacteria</taxon>
        <taxon>Pseudomonadati</taxon>
        <taxon>Acidobacteriota</taxon>
        <taxon>Terriglobia</taxon>
        <taxon>Terriglobales</taxon>
        <taxon>Acidobacteriaceae</taxon>
        <taxon>Terriglobus</taxon>
    </lineage>
</organism>
<dbReference type="SUPFAM" id="SSF51735">
    <property type="entry name" value="NAD(P)-binding Rossmann-fold domains"/>
    <property type="match status" value="1"/>
</dbReference>
<name>I3ZEA4_TERRK</name>
<dbReference type="InterPro" id="IPR017476">
    <property type="entry name" value="UDP-Glc/GDP-Man"/>
</dbReference>
<dbReference type="InterPro" id="IPR001732">
    <property type="entry name" value="UDP-Glc/GDP-Man_DH_N"/>
</dbReference>
<dbReference type="InterPro" id="IPR036220">
    <property type="entry name" value="UDP-Glc/GDP-Man_DH_C_sf"/>
</dbReference>
<dbReference type="SUPFAM" id="SSF52413">
    <property type="entry name" value="UDP-glucose/GDP-mannose dehydrogenase C-terminal domain"/>
    <property type="match status" value="1"/>
</dbReference>
<evidence type="ECO:0000313" key="5">
    <source>
        <dbReference type="EMBL" id="AFL87572.1"/>
    </source>
</evidence>
<dbReference type="InterPro" id="IPR028359">
    <property type="entry name" value="UDP_ManNAc/GlcNAc_DH"/>
</dbReference>
<sequence>MNTASLAIQTSQVDLQLQKLHAKTAKVGVIGLGYVGLPLSLLLSEAGITVQGFDIDGSKVSQLEQGTSYIYRIPSTEIERARSQGFRATSDFSLISEQDAIILCVPTPLTEHRDPDLSFIECTATNIAPWLRRGQLVVLESTTYPGTTEEILIPILNRLCPEGLRAHEQGADPDGNVFFVAFSPEREDPGNNTVARRDIPKVIGGHSPAAGLLASALYSTIFGKTVSVSSTQAAEMTKLLENIYRCVNIALVNELKMLSQRMGIDIWEVIDAAATKPFGFQAFYPGPGLGGHCIPIDPFYLSWKAREWNFHTRFIELAGEINEGMPDYVVQAIGEALNTVRKSINGSRILVLGVAYKKDIDDLRESPSLEIIEKLQHERALVDYNDPYLPTVGRGRHYNLGMTSTPLTHLADYDCVVIATDHSDYDYATIVSEANLVVDTRNATRGIVSTKIVHC</sequence>
<feature type="domain" description="UDP-glucose/GDP-mannose dehydrogenase C-terminal" evidence="4">
    <location>
        <begin position="350"/>
        <end position="446"/>
    </location>
</feature>
<dbReference type="Pfam" id="PF03720">
    <property type="entry name" value="UDPG_MGDP_dh_C"/>
    <property type="match status" value="1"/>
</dbReference>
<dbReference type="PIRSF" id="PIRSF500136">
    <property type="entry name" value="UDP_ManNAc_DH"/>
    <property type="match status" value="1"/>
</dbReference>
<proteinExistence type="inferred from homology"/>
<dbReference type="InterPro" id="IPR014027">
    <property type="entry name" value="UDP-Glc/GDP-Man_DH_C"/>
</dbReference>
<dbReference type="PIRSF" id="PIRSF000124">
    <property type="entry name" value="UDPglc_GDPman_dh"/>
    <property type="match status" value="1"/>
</dbReference>
<dbReference type="SUPFAM" id="SSF48179">
    <property type="entry name" value="6-phosphogluconate dehydrogenase C-terminal domain-like"/>
    <property type="match status" value="1"/>
</dbReference>
<dbReference type="SMART" id="SM00984">
    <property type="entry name" value="UDPG_MGDP_dh_C"/>
    <property type="match status" value="1"/>
</dbReference>
<dbReference type="EMBL" id="CP003379">
    <property type="protein sequence ID" value="AFL87572.1"/>
    <property type="molecule type" value="Genomic_DNA"/>
</dbReference>
<dbReference type="STRING" id="926566.Terro_1262"/>
<evidence type="ECO:0000256" key="1">
    <source>
        <dbReference type="ARBA" id="ARBA00023002"/>
    </source>
</evidence>
<dbReference type="Proteomes" id="UP000006056">
    <property type="component" value="Chromosome"/>
</dbReference>
<dbReference type="GO" id="GO:0016628">
    <property type="term" value="F:oxidoreductase activity, acting on the CH-CH group of donors, NAD or NADP as acceptor"/>
    <property type="evidence" value="ECO:0007669"/>
    <property type="project" value="InterPro"/>
</dbReference>
<dbReference type="PATRIC" id="fig|926566.3.peg.1243"/>
<dbReference type="GO" id="GO:0000271">
    <property type="term" value="P:polysaccharide biosynthetic process"/>
    <property type="evidence" value="ECO:0007669"/>
    <property type="project" value="InterPro"/>
</dbReference>
<evidence type="ECO:0000259" key="4">
    <source>
        <dbReference type="SMART" id="SM00984"/>
    </source>
</evidence>
<dbReference type="eggNOG" id="COG0677">
    <property type="taxonomic scope" value="Bacteria"/>
</dbReference>
<keyword evidence="2" id="KW-0520">NAD</keyword>
<dbReference type="Pfam" id="PF00984">
    <property type="entry name" value="UDPG_MGDP_dh"/>
    <property type="match status" value="1"/>
</dbReference>
<keyword evidence="1" id="KW-0560">Oxidoreductase</keyword>
<dbReference type="InterPro" id="IPR008927">
    <property type="entry name" value="6-PGluconate_DH-like_C_sf"/>
</dbReference>
<dbReference type="HOGENOM" id="CLU_023810_3_2_0"/>
<dbReference type="PANTHER" id="PTHR43491">
    <property type="entry name" value="UDP-N-ACETYL-D-MANNOSAMINE DEHYDROGENASE"/>
    <property type="match status" value="1"/>
</dbReference>
<evidence type="ECO:0000313" key="6">
    <source>
        <dbReference type="Proteomes" id="UP000006056"/>
    </source>
</evidence>
<dbReference type="GO" id="GO:0051287">
    <property type="term" value="F:NAD binding"/>
    <property type="evidence" value="ECO:0007669"/>
    <property type="project" value="InterPro"/>
</dbReference>